<dbReference type="STRING" id="7375.A0A0L0C2A6"/>
<evidence type="ECO:0000313" key="2">
    <source>
        <dbReference type="EMBL" id="KNC26455.1"/>
    </source>
</evidence>
<dbReference type="SUPFAM" id="SSF50729">
    <property type="entry name" value="PH domain-like"/>
    <property type="match status" value="1"/>
</dbReference>
<feature type="compositionally biased region" description="Basic and acidic residues" evidence="1">
    <location>
        <begin position="771"/>
        <end position="810"/>
    </location>
</feature>
<feature type="compositionally biased region" description="Low complexity" evidence="1">
    <location>
        <begin position="230"/>
        <end position="242"/>
    </location>
</feature>
<dbReference type="Gene3D" id="2.30.29.30">
    <property type="entry name" value="Pleckstrin-homology domain (PH domain)/Phosphotyrosine-binding domain (PTB)"/>
    <property type="match status" value="1"/>
</dbReference>
<feature type="compositionally biased region" description="Basic and acidic residues" evidence="1">
    <location>
        <begin position="160"/>
        <end position="179"/>
    </location>
</feature>
<organism evidence="2 3">
    <name type="scientific">Lucilia cuprina</name>
    <name type="common">Green bottle fly</name>
    <name type="synonym">Australian sheep blowfly</name>
    <dbReference type="NCBI Taxonomy" id="7375"/>
    <lineage>
        <taxon>Eukaryota</taxon>
        <taxon>Metazoa</taxon>
        <taxon>Ecdysozoa</taxon>
        <taxon>Arthropoda</taxon>
        <taxon>Hexapoda</taxon>
        <taxon>Insecta</taxon>
        <taxon>Pterygota</taxon>
        <taxon>Neoptera</taxon>
        <taxon>Endopterygota</taxon>
        <taxon>Diptera</taxon>
        <taxon>Brachycera</taxon>
        <taxon>Muscomorpha</taxon>
        <taxon>Oestroidea</taxon>
        <taxon>Calliphoridae</taxon>
        <taxon>Luciliinae</taxon>
        <taxon>Lucilia</taxon>
    </lineage>
</organism>
<gene>
    <name evidence="2" type="ORF">FF38_08582</name>
</gene>
<feature type="compositionally biased region" description="Basic and acidic residues" evidence="1">
    <location>
        <begin position="728"/>
        <end position="762"/>
    </location>
</feature>
<dbReference type="Proteomes" id="UP000037069">
    <property type="component" value="Unassembled WGS sequence"/>
</dbReference>
<feature type="compositionally biased region" description="Polar residues" evidence="1">
    <location>
        <begin position="299"/>
        <end position="311"/>
    </location>
</feature>
<evidence type="ECO:0008006" key="4">
    <source>
        <dbReference type="Google" id="ProtNLM"/>
    </source>
</evidence>
<feature type="compositionally biased region" description="Polar residues" evidence="1">
    <location>
        <begin position="195"/>
        <end position="208"/>
    </location>
</feature>
<dbReference type="EMBL" id="JRES01000984">
    <property type="protein sequence ID" value="KNC26455.1"/>
    <property type="molecule type" value="Genomic_DNA"/>
</dbReference>
<feature type="compositionally biased region" description="Basic and acidic residues" evidence="1">
    <location>
        <begin position="819"/>
        <end position="910"/>
    </location>
</feature>
<dbReference type="AlphaFoldDB" id="A0A0L0C2A6"/>
<feature type="compositionally biased region" description="Polar residues" evidence="1">
    <location>
        <begin position="217"/>
        <end position="227"/>
    </location>
</feature>
<proteinExistence type="predicted"/>
<feature type="compositionally biased region" description="Low complexity" evidence="1">
    <location>
        <begin position="914"/>
        <end position="935"/>
    </location>
</feature>
<feature type="region of interest" description="Disordered" evidence="1">
    <location>
        <begin position="674"/>
        <end position="945"/>
    </location>
</feature>
<feature type="region of interest" description="Disordered" evidence="1">
    <location>
        <begin position="375"/>
        <end position="429"/>
    </location>
</feature>
<feature type="region of interest" description="Disordered" evidence="1">
    <location>
        <begin position="145"/>
        <end position="242"/>
    </location>
</feature>
<reference evidence="2 3" key="1">
    <citation type="journal article" date="2015" name="Nat. Commun.">
        <title>Lucilia cuprina genome unlocks parasitic fly biology to underpin future interventions.</title>
        <authorList>
            <person name="Anstead C.A."/>
            <person name="Korhonen P.K."/>
            <person name="Young N.D."/>
            <person name="Hall R.S."/>
            <person name="Jex A.R."/>
            <person name="Murali S.C."/>
            <person name="Hughes D.S."/>
            <person name="Lee S.F."/>
            <person name="Perry T."/>
            <person name="Stroehlein A.J."/>
            <person name="Ansell B.R."/>
            <person name="Breugelmans B."/>
            <person name="Hofmann A."/>
            <person name="Qu J."/>
            <person name="Dugan S."/>
            <person name="Lee S.L."/>
            <person name="Chao H."/>
            <person name="Dinh H."/>
            <person name="Han Y."/>
            <person name="Doddapaneni H.V."/>
            <person name="Worley K.C."/>
            <person name="Muzny D.M."/>
            <person name="Ioannidis P."/>
            <person name="Waterhouse R.M."/>
            <person name="Zdobnov E.M."/>
            <person name="James P.J."/>
            <person name="Bagnall N.H."/>
            <person name="Kotze A.C."/>
            <person name="Gibbs R.A."/>
            <person name="Richards S."/>
            <person name="Batterham P."/>
            <person name="Gasser R.B."/>
        </authorList>
    </citation>
    <scope>NUCLEOTIDE SEQUENCE [LARGE SCALE GENOMIC DNA]</scope>
    <source>
        <strain evidence="2 3">LS</strain>
        <tissue evidence="2">Full body</tissue>
    </source>
</reference>
<keyword evidence="3" id="KW-1185">Reference proteome</keyword>
<accession>A0A0L0C2A6</accession>
<evidence type="ECO:0000313" key="3">
    <source>
        <dbReference type="Proteomes" id="UP000037069"/>
    </source>
</evidence>
<dbReference type="OMA" id="MPKGYRH"/>
<feature type="region of interest" description="Disordered" evidence="1">
    <location>
        <begin position="296"/>
        <end position="350"/>
    </location>
</feature>
<feature type="compositionally biased region" description="Basic and acidic residues" evidence="1">
    <location>
        <begin position="386"/>
        <end position="416"/>
    </location>
</feature>
<protein>
    <recommendedName>
        <fullName evidence="4">PID domain-containing protein</fullName>
    </recommendedName>
</protein>
<evidence type="ECO:0000256" key="1">
    <source>
        <dbReference type="SAM" id="MobiDB-lite"/>
    </source>
</evidence>
<dbReference type="InterPro" id="IPR011993">
    <property type="entry name" value="PH-like_dom_sf"/>
</dbReference>
<dbReference type="OrthoDB" id="9994380at2759"/>
<feature type="compositionally biased region" description="Low complexity" evidence="1">
    <location>
        <begin position="312"/>
        <end position="323"/>
    </location>
</feature>
<comment type="caution">
    <text evidence="2">The sequence shown here is derived from an EMBL/GenBank/DDBJ whole genome shotgun (WGS) entry which is preliminary data.</text>
</comment>
<dbReference type="CDD" id="cd00934">
    <property type="entry name" value="PTB"/>
    <property type="match status" value="1"/>
</dbReference>
<dbReference type="PANTHER" id="PTHR41148">
    <property type="entry name" value="LP09875P"/>
    <property type="match status" value="1"/>
</dbReference>
<dbReference type="PANTHER" id="PTHR41148:SF1">
    <property type="entry name" value="LP09875P"/>
    <property type="match status" value="1"/>
</dbReference>
<feature type="region of interest" description="Disordered" evidence="1">
    <location>
        <begin position="586"/>
        <end position="653"/>
    </location>
</feature>
<name>A0A0L0C2A6_LUCCU</name>
<sequence length="971" mass="111283">MALRLRRDVQKASYYVWFLGAEEAKGLRGHRVINSVLPYLIDRSRTQEPIKVTLQVSHKGIKIIQGSSKHFIPHSAITSSVQTDDIVACVLLLYNPVTKCPLHVHAYRCDSETTAEALNQQLQILINRPENQKRFEDLESRLGIIPGMPSLSSSSNKTSNHNEELNHKKESQHNYDDHHHKQQARSARHEPSSKRFVSSLGSDTGNSTRESECSEDISGNSPISRSPSGLKPLPLQQQPLPNPELFDSLAAELRAKLNGNGPPLLLPPRDYDTVHRSKGNLTAIELRRCRNQLIVGSNRPGSKTELTQNLPSSSGKQVSSRGSSGIGSDLAPSPERQDINTSSDDEHWSNEADNSVIALKPSQISLERTAPINQHHMNLTRKNAVHPRDDSYLRDLPAKPYTPRDKLPSTERDPRSKTPSSSSWTREDEIKPIIVRPSNYDSKINRVLQSEQYAYNHHKLEEKSRERSKLPDVEKTNEITALMKKNMALNHDVSDQRYKYKSNNSLDDFDDQHHHAPPPHHGYRKENLTDKQKFMEYSTSKTKPTAHSKSYAADEVQRYGGKHRYVDPADLPFEQNVVREKYAGFHRESNSPDQSELGHRTAERAGARSRDVRELRDVRDERNVEAVKHHSRDREREHLSRSKERNPYREPESIPYIESMEKMMKSSAMRYKSYDSNGDLNVARTKEPLHSKLSQRSKAHSQHDEERDYSYNYPAHGRQEQYNTNTSNKERFIETKEKFRAMERSGSRYDLSDEKDVVDYKSRSRGPIETPEPKSRAYDDWSDEEHLYDDPPPEIRSRSRSRDQWAEHGVRSNAAPSKMEVHSRNTRPRDSSGKRAESRNRIDSNDYRDAPRYREQPSHDHHSRPEDHRIRDRDQSREYTRRDYSPDRRSGSERAHHRADRSMERHRIPDDSYPPTSLSKASPSSSGSGIGAPVPHGKAISNMPKGYRHSYAEPVFSRSAGRVGLAAVNPY</sequence>
<feature type="compositionally biased region" description="Low complexity" evidence="1">
    <location>
        <begin position="150"/>
        <end position="159"/>
    </location>
</feature>
<feature type="region of interest" description="Disordered" evidence="1">
    <location>
        <begin position="501"/>
        <end position="526"/>
    </location>
</feature>
<feature type="compositionally biased region" description="Basic and acidic residues" evidence="1">
    <location>
        <begin position="586"/>
        <end position="652"/>
    </location>
</feature>